<dbReference type="InterPro" id="IPR002223">
    <property type="entry name" value="Kunitz_BPTI"/>
</dbReference>
<feature type="chain" id="PRO_5041648879" evidence="4">
    <location>
        <begin position="21"/>
        <end position="557"/>
    </location>
</feature>
<dbReference type="AlphaFoldDB" id="A0AA88IV62"/>
<feature type="domain" description="WAP" evidence="6">
    <location>
        <begin position="135"/>
        <end position="183"/>
    </location>
</feature>
<evidence type="ECO:0000313" key="8">
    <source>
        <dbReference type="Proteomes" id="UP001187531"/>
    </source>
</evidence>
<dbReference type="SUPFAM" id="SSF57256">
    <property type="entry name" value="Elafin-like"/>
    <property type="match status" value="2"/>
</dbReference>
<evidence type="ECO:0000313" key="7">
    <source>
        <dbReference type="EMBL" id="KAK2727972.1"/>
    </source>
</evidence>
<dbReference type="EMBL" id="JAVRJZ010000001">
    <property type="protein sequence ID" value="KAK2727972.1"/>
    <property type="molecule type" value="Genomic_DNA"/>
</dbReference>
<dbReference type="InterPro" id="IPR050098">
    <property type="entry name" value="TFPI/VKTCI-like"/>
</dbReference>
<feature type="domain" description="BPTI/Kunitz inhibitor" evidence="5">
    <location>
        <begin position="441"/>
        <end position="493"/>
    </location>
</feature>
<dbReference type="SMART" id="SM00131">
    <property type="entry name" value="KU"/>
    <property type="match status" value="3"/>
</dbReference>
<dbReference type="PROSITE" id="PS50279">
    <property type="entry name" value="BPTI_KUNITZ_2"/>
    <property type="match status" value="3"/>
</dbReference>
<evidence type="ECO:0000256" key="2">
    <source>
        <dbReference type="ARBA" id="ARBA00022900"/>
    </source>
</evidence>
<dbReference type="Proteomes" id="UP001187531">
    <property type="component" value="Unassembled WGS sequence"/>
</dbReference>
<dbReference type="Gene3D" id="4.10.75.10">
    <property type="entry name" value="Elafin-like"/>
    <property type="match status" value="2"/>
</dbReference>
<evidence type="ECO:0000259" key="6">
    <source>
        <dbReference type="PROSITE" id="PS51390"/>
    </source>
</evidence>
<protein>
    <submittedName>
        <fullName evidence="7">Uncharacterized protein</fullName>
    </submittedName>
</protein>
<dbReference type="PANTHER" id="PTHR10083:SF374">
    <property type="entry name" value="BPTI_KUNITZ INHIBITOR DOMAIN-CONTAINING PROTEIN"/>
    <property type="match status" value="1"/>
</dbReference>
<evidence type="ECO:0000259" key="5">
    <source>
        <dbReference type="PROSITE" id="PS50279"/>
    </source>
</evidence>
<feature type="signal peptide" evidence="4">
    <location>
        <begin position="1"/>
        <end position="20"/>
    </location>
</feature>
<dbReference type="PRINTS" id="PR00759">
    <property type="entry name" value="BASICPTASE"/>
</dbReference>
<dbReference type="PROSITE" id="PS51390">
    <property type="entry name" value="WAP"/>
    <property type="match status" value="2"/>
</dbReference>
<dbReference type="Gene3D" id="4.10.410.10">
    <property type="entry name" value="Pancreatic trypsin inhibitor Kunitz domain"/>
    <property type="match status" value="3"/>
</dbReference>
<dbReference type="InterPro" id="IPR020901">
    <property type="entry name" value="Prtase_inh_Kunz-CS"/>
</dbReference>
<dbReference type="InterPro" id="IPR036880">
    <property type="entry name" value="Kunitz_BPTI_sf"/>
</dbReference>
<feature type="domain" description="BPTI/Kunitz inhibitor" evidence="5">
    <location>
        <begin position="496"/>
        <end position="546"/>
    </location>
</feature>
<dbReference type="SMART" id="SM00217">
    <property type="entry name" value="WAP"/>
    <property type="match status" value="2"/>
</dbReference>
<dbReference type="Pfam" id="PF00014">
    <property type="entry name" value="Kunitz_BPTI"/>
    <property type="match status" value="3"/>
</dbReference>
<name>A0AA88IV62_ARTSF</name>
<evidence type="ECO:0000256" key="1">
    <source>
        <dbReference type="ARBA" id="ARBA00022690"/>
    </source>
</evidence>
<dbReference type="InterPro" id="IPR036645">
    <property type="entry name" value="Elafin-like_sf"/>
</dbReference>
<keyword evidence="2" id="KW-0722">Serine protease inhibitor</keyword>
<proteinExistence type="predicted"/>
<accession>A0AA88IV62</accession>
<reference evidence="7" key="1">
    <citation type="submission" date="2023-07" db="EMBL/GenBank/DDBJ databases">
        <title>Chromosome-level genome assembly of Artemia franciscana.</title>
        <authorList>
            <person name="Jo E."/>
        </authorList>
    </citation>
    <scope>NUCLEOTIDE SEQUENCE</scope>
    <source>
        <tissue evidence="7">Whole body</tissue>
    </source>
</reference>
<feature type="domain" description="BPTI/Kunitz inhibitor" evidence="5">
    <location>
        <begin position="65"/>
        <end position="115"/>
    </location>
</feature>
<gene>
    <name evidence="7" type="ORF">QYM36_008447</name>
</gene>
<dbReference type="PANTHER" id="PTHR10083">
    <property type="entry name" value="KUNITZ-TYPE PROTEASE INHIBITOR-RELATED"/>
    <property type="match status" value="1"/>
</dbReference>
<feature type="domain" description="WAP" evidence="6">
    <location>
        <begin position="186"/>
        <end position="230"/>
    </location>
</feature>
<sequence length="557" mass="63756">MLKVLLFGIYIIFFGKFIICNESEDHVRKLLERLEESLFHSNHPARSETNLSRAESEELKDYPVCFLPPETGPCNKIVTRYYFDPAFGKCLPFNYGGCGGNINNFKSPKFCHWFCNDYTRSVESTANTTSSPIQSAQEPSRCPPIPLGVVHLVSTNSCASDNDCPYELLCCFNGGGKECLEPIMKIKQHPLCPKPFKKGYCTDKCSDDSSCHSGTVCCFSGCGMECLQPKNICDWENSSDKPFHEAPHRPSSTDPESAQSSVWYNVKPVIPAITHEERNPMQYIDYEPSPPYRYFPVSESPPVGHKFKPFLQTLVEAPYKNRHPHINDDYSDEIDDYDADFSDYDDDSNEFLDLHQRVQVHKPLPFWIQKHLRRNEMREKRLKTRPNKHFRYIEPGLAFLLHRRRNQVFQNRIQGKSGISSASEVEEYNLDDVLKTYNKICTLPPIQGNISCAAIIPMWTYNATLCVCQKYIYGGCRGTENLFESRDECVEKCNPCNLPVDKGKGNSTLKRYAYDKNQSGCVPFDFNGYGGNDNNFNSIDECKFFCDKIIRTAHSKF</sequence>
<dbReference type="GO" id="GO:0004867">
    <property type="term" value="F:serine-type endopeptidase inhibitor activity"/>
    <property type="evidence" value="ECO:0007669"/>
    <property type="project" value="UniProtKB-KW"/>
</dbReference>
<keyword evidence="8" id="KW-1185">Reference proteome</keyword>
<evidence type="ECO:0000256" key="3">
    <source>
        <dbReference type="ARBA" id="ARBA00023157"/>
    </source>
</evidence>
<dbReference type="CDD" id="cd00109">
    <property type="entry name" value="Kunitz-type"/>
    <property type="match status" value="1"/>
</dbReference>
<keyword evidence="4" id="KW-0732">Signal</keyword>
<keyword evidence="1" id="KW-0646">Protease inhibitor</keyword>
<dbReference type="SUPFAM" id="SSF57362">
    <property type="entry name" value="BPTI-like"/>
    <property type="match status" value="3"/>
</dbReference>
<organism evidence="7 8">
    <name type="scientific">Artemia franciscana</name>
    <name type="common">Brine shrimp</name>
    <name type="synonym">Artemia sanfranciscana</name>
    <dbReference type="NCBI Taxonomy" id="6661"/>
    <lineage>
        <taxon>Eukaryota</taxon>
        <taxon>Metazoa</taxon>
        <taxon>Ecdysozoa</taxon>
        <taxon>Arthropoda</taxon>
        <taxon>Crustacea</taxon>
        <taxon>Branchiopoda</taxon>
        <taxon>Anostraca</taxon>
        <taxon>Artemiidae</taxon>
        <taxon>Artemia</taxon>
    </lineage>
</organism>
<comment type="caution">
    <text evidence="7">The sequence shown here is derived from an EMBL/GenBank/DDBJ whole genome shotgun (WGS) entry which is preliminary data.</text>
</comment>
<keyword evidence="3" id="KW-1015">Disulfide bond</keyword>
<dbReference type="InterPro" id="IPR008197">
    <property type="entry name" value="WAP_dom"/>
</dbReference>
<dbReference type="PROSITE" id="PS00280">
    <property type="entry name" value="BPTI_KUNITZ_1"/>
    <property type="match status" value="1"/>
</dbReference>
<dbReference type="CDD" id="cd22593">
    <property type="entry name" value="Kunitz_conkunitzin"/>
    <property type="match status" value="1"/>
</dbReference>
<dbReference type="Pfam" id="PF00095">
    <property type="entry name" value="WAP"/>
    <property type="match status" value="2"/>
</dbReference>
<dbReference type="GO" id="GO:0005615">
    <property type="term" value="C:extracellular space"/>
    <property type="evidence" value="ECO:0007669"/>
    <property type="project" value="TreeGrafter"/>
</dbReference>
<evidence type="ECO:0000256" key="4">
    <source>
        <dbReference type="SAM" id="SignalP"/>
    </source>
</evidence>